<accession>A0A7V2SK70</accession>
<dbReference type="SUPFAM" id="SSF56747">
    <property type="entry name" value="Prim-pol domain"/>
    <property type="match status" value="1"/>
</dbReference>
<comment type="caution">
    <text evidence="2">The sequence shown here is derived from an EMBL/GenBank/DDBJ whole genome shotgun (WGS) entry which is preliminary data.</text>
</comment>
<evidence type="ECO:0000313" key="2">
    <source>
        <dbReference type="EMBL" id="HFC03955.1"/>
    </source>
</evidence>
<gene>
    <name evidence="2" type="ORF">ENJ74_03690</name>
</gene>
<proteinExistence type="predicted"/>
<sequence>MTGPSTETLPPLTEELEVLAASADHYYLKSSSIVEKIVHNGRTFYSKFRRYDQAPNPILVSQHLRREVTLALPLLQEGFGERIVIEYLGEEPELFLQTLRHLFQHLGIVDYRCYQGKRGNKRTVILPVARQDLEQLHAEGGRLSDMLQTRL</sequence>
<reference evidence="2" key="1">
    <citation type="journal article" date="2020" name="mSystems">
        <title>Genome- and Community-Level Interaction Insights into Carbon Utilization and Element Cycling Functions of Hydrothermarchaeota in Hydrothermal Sediment.</title>
        <authorList>
            <person name="Zhou Z."/>
            <person name="Liu Y."/>
            <person name="Xu W."/>
            <person name="Pan J."/>
            <person name="Luo Z.H."/>
            <person name="Li M."/>
        </authorList>
    </citation>
    <scope>NUCLEOTIDE SEQUENCE [LARGE SCALE GENOMIC DNA]</scope>
    <source>
        <strain evidence="2">HyVt-513</strain>
    </source>
</reference>
<feature type="domain" description="DUF1882" evidence="1">
    <location>
        <begin position="15"/>
        <end position="76"/>
    </location>
</feature>
<dbReference type="InterPro" id="IPR044919">
    <property type="entry name" value="HP0184-like_sf"/>
</dbReference>
<dbReference type="Proteomes" id="UP000885722">
    <property type="component" value="Unassembled WGS sequence"/>
</dbReference>
<name>A0A7V2SK70_9BACT</name>
<dbReference type="InterPro" id="IPR015061">
    <property type="entry name" value="DUF1882"/>
</dbReference>
<protein>
    <submittedName>
        <fullName evidence="2">DUF1882 domain-containing protein</fullName>
    </submittedName>
</protein>
<dbReference type="Pfam" id="PF08966">
    <property type="entry name" value="DUF1882"/>
    <property type="match status" value="1"/>
</dbReference>
<evidence type="ECO:0000259" key="1">
    <source>
        <dbReference type="Pfam" id="PF08966"/>
    </source>
</evidence>
<feature type="non-terminal residue" evidence="2">
    <location>
        <position position="151"/>
    </location>
</feature>
<dbReference type="EMBL" id="DRNO01000249">
    <property type="protein sequence ID" value="HFC03955.1"/>
    <property type="molecule type" value="Genomic_DNA"/>
</dbReference>
<evidence type="ECO:0000313" key="3">
    <source>
        <dbReference type="Proteomes" id="UP000885722"/>
    </source>
</evidence>
<dbReference type="Gene3D" id="3.90.920.20">
    <property type="entry name" value="HP0184-like"/>
    <property type="match status" value="1"/>
</dbReference>
<dbReference type="AlphaFoldDB" id="A0A7V2SK70"/>
<organism evidence="2 3">
    <name type="scientific">Nitratifractor salsuginis</name>
    <dbReference type="NCBI Taxonomy" id="269261"/>
    <lineage>
        <taxon>Bacteria</taxon>
        <taxon>Pseudomonadati</taxon>
        <taxon>Campylobacterota</taxon>
        <taxon>Epsilonproteobacteria</taxon>
        <taxon>Campylobacterales</taxon>
        <taxon>Sulfurovaceae</taxon>
        <taxon>Nitratifractor</taxon>
    </lineage>
</organism>